<gene>
    <name evidence="1" type="ORF">NARC_10193</name>
</gene>
<evidence type="ECO:0000313" key="2">
    <source>
        <dbReference type="Proteomes" id="UP000315289"/>
    </source>
</evidence>
<name>A0A557SYV9_9ARCH</name>
<proteinExistence type="predicted"/>
<dbReference type="AlphaFoldDB" id="A0A557SYV9"/>
<protein>
    <submittedName>
        <fullName evidence="1">Uncharacterized protein</fullName>
    </submittedName>
</protein>
<dbReference type="EMBL" id="VOAH01000001">
    <property type="protein sequence ID" value="TVP41787.1"/>
    <property type="molecule type" value="Genomic_DNA"/>
</dbReference>
<sequence>MVLTRSQKKELVIKLYEDGKTTRQIAKELRMSLRDIGIILNEYNKVPDPEKPKSNRARSIEMFKEGKDTIEVLTCLDLEYNEVRKYYGEYLSLKNLTDFINFYREHKQFLPFLLRVVEKMKQYELFENDVNALINCLNQFKNFNITKKQLQHEVNCLVLQKKCLEDEIPNGKIPGLQ</sequence>
<keyword evidence="2" id="KW-1185">Reference proteome</keyword>
<dbReference type="Gene3D" id="1.10.10.60">
    <property type="entry name" value="Homeodomain-like"/>
    <property type="match status" value="1"/>
</dbReference>
<comment type="caution">
    <text evidence="1">The sequence shown here is derived from an EMBL/GenBank/DDBJ whole genome shotgun (WGS) entry which is preliminary data.</text>
</comment>
<evidence type="ECO:0000313" key="1">
    <source>
        <dbReference type="EMBL" id="TVP41787.1"/>
    </source>
</evidence>
<reference evidence="1 2" key="1">
    <citation type="journal article" date="2019" name="Front. Microbiol.">
        <title>Ammonia Oxidation by the Arctic Terrestrial Thaumarchaeote Candidatus Nitrosocosmicus arcticus Is Stimulated by Increasing Temperatures.</title>
        <authorList>
            <person name="Alves R.J.E."/>
            <person name="Kerou M."/>
            <person name="Zappe A."/>
            <person name="Bittner R."/>
            <person name="Abby S.S."/>
            <person name="Schmidt H.A."/>
            <person name="Pfeifer K."/>
            <person name="Schleper C."/>
        </authorList>
    </citation>
    <scope>NUCLEOTIDE SEQUENCE [LARGE SCALE GENOMIC DNA]</scope>
    <source>
        <strain evidence="1 2">Kfb</strain>
    </source>
</reference>
<dbReference type="OrthoDB" id="379236at2157"/>
<accession>A0A557SYV9</accession>
<dbReference type="Proteomes" id="UP000315289">
    <property type="component" value="Unassembled WGS sequence"/>
</dbReference>
<organism evidence="1 2">
    <name type="scientific">Candidatus Nitrosocosmicus arcticus</name>
    <dbReference type="NCBI Taxonomy" id="2035267"/>
    <lineage>
        <taxon>Archaea</taxon>
        <taxon>Nitrososphaerota</taxon>
        <taxon>Nitrososphaeria</taxon>
        <taxon>Nitrososphaerales</taxon>
        <taxon>Nitrososphaeraceae</taxon>
        <taxon>Candidatus Nitrosocosmicus</taxon>
    </lineage>
</organism>
<dbReference type="RefSeq" id="WP_144728359.1">
    <property type="nucleotide sequence ID" value="NZ_ML675578.1"/>
</dbReference>